<evidence type="ECO:0000313" key="6">
    <source>
        <dbReference type="Proteomes" id="UP001209570"/>
    </source>
</evidence>
<keyword evidence="1" id="KW-0677">Repeat</keyword>
<feature type="repeat" description="ANK" evidence="3">
    <location>
        <begin position="138"/>
        <end position="170"/>
    </location>
</feature>
<evidence type="ECO:0000313" key="5">
    <source>
        <dbReference type="EMBL" id="KAJ0409416.1"/>
    </source>
</evidence>
<keyword evidence="2 3" id="KW-0040">ANK repeat</keyword>
<dbReference type="SUPFAM" id="SSF48403">
    <property type="entry name" value="Ankyrin repeat"/>
    <property type="match status" value="1"/>
</dbReference>
<dbReference type="SMART" id="SM00248">
    <property type="entry name" value="ANK"/>
    <property type="match status" value="4"/>
</dbReference>
<evidence type="ECO:0000256" key="1">
    <source>
        <dbReference type="ARBA" id="ARBA00022737"/>
    </source>
</evidence>
<evidence type="ECO:0000256" key="3">
    <source>
        <dbReference type="PROSITE-ProRule" id="PRU00023"/>
    </source>
</evidence>
<keyword evidence="6" id="KW-1185">Reference proteome</keyword>
<dbReference type="Proteomes" id="UP001209570">
    <property type="component" value="Unassembled WGS sequence"/>
</dbReference>
<accession>A0AAD5QF54</accession>
<dbReference type="PROSITE" id="PS50088">
    <property type="entry name" value="ANK_REPEAT"/>
    <property type="match status" value="3"/>
</dbReference>
<dbReference type="InterPro" id="IPR036770">
    <property type="entry name" value="Ankyrin_rpt-contain_sf"/>
</dbReference>
<comment type="caution">
    <text evidence="5">The sequence shown here is derived from an EMBL/GenBank/DDBJ whole genome shotgun (WGS) entry which is preliminary data.</text>
</comment>
<dbReference type="PRINTS" id="PR01415">
    <property type="entry name" value="ANKYRIN"/>
</dbReference>
<dbReference type="AlphaFoldDB" id="A0AAD5QF54"/>
<evidence type="ECO:0008006" key="7">
    <source>
        <dbReference type="Google" id="ProtNLM"/>
    </source>
</evidence>
<feature type="region of interest" description="Disordered" evidence="4">
    <location>
        <begin position="196"/>
        <end position="241"/>
    </location>
</feature>
<name>A0AAD5QF54_PYTIN</name>
<sequence>MASTPPDQVLRRTAEHRERLLEHDEGGLDDFHTVLDRSAVHDAARANDVAALVELTTTDGSDCLQLRDKYGLTALHWAAERGNAAVVEHLLSQGVDVNAVEGRLFRRTPLHFAALASSDEVARLLLARGADVHSTDYRGWTALHYAAYAGSLATIKTLVTSGADVNALTAAGERPVDVARLSLDVDEACVSYLRGDSPPTASIPSKFDQTRASRPARDQEESHHHQVGGWWHQPATSAPAS</sequence>
<dbReference type="PROSITE" id="PS50297">
    <property type="entry name" value="ANK_REP_REGION"/>
    <property type="match status" value="3"/>
</dbReference>
<feature type="repeat" description="ANK" evidence="3">
    <location>
        <begin position="70"/>
        <end position="102"/>
    </location>
</feature>
<feature type="repeat" description="ANK" evidence="3">
    <location>
        <begin position="105"/>
        <end position="137"/>
    </location>
</feature>
<organism evidence="5 6">
    <name type="scientific">Pythium insidiosum</name>
    <name type="common">Pythiosis disease agent</name>
    <dbReference type="NCBI Taxonomy" id="114742"/>
    <lineage>
        <taxon>Eukaryota</taxon>
        <taxon>Sar</taxon>
        <taxon>Stramenopiles</taxon>
        <taxon>Oomycota</taxon>
        <taxon>Peronosporomycetes</taxon>
        <taxon>Pythiales</taxon>
        <taxon>Pythiaceae</taxon>
        <taxon>Pythium</taxon>
    </lineage>
</organism>
<gene>
    <name evidence="5" type="ORF">P43SY_002306</name>
</gene>
<evidence type="ECO:0000256" key="4">
    <source>
        <dbReference type="SAM" id="MobiDB-lite"/>
    </source>
</evidence>
<feature type="compositionally biased region" description="Basic and acidic residues" evidence="4">
    <location>
        <begin position="208"/>
        <end position="224"/>
    </location>
</feature>
<dbReference type="Pfam" id="PF12796">
    <property type="entry name" value="Ank_2"/>
    <property type="match status" value="2"/>
</dbReference>
<dbReference type="InterPro" id="IPR050776">
    <property type="entry name" value="Ank_Repeat/CDKN_Inhibitor"/>
</dbReference>
<dbReference type="InterPro" id="IPR002110">
    <property type="entry name" value="Ankyrin_rpt"/>
</dbReference>
<dbReference type="EMBL" id="JAKCXM010000004">
    <property type="protein sequence ID" value="KAJ0409416.1"/>
    <property type="molecule type" value="Genomic_DNA"/>
</dbReference>
<reference evidence="5" key="1">
    <citation type="submission" date="2021-12" db="EMBL/GenBank/DDBJ databases">
        <title>Prjna785345.</title>
        <authorList>
            <person name="Rujirawat T."/>
            <person name="Krajaejun T."/>
        </authorList>
    </citation>
    <scope>NUCLEOTIDE SEQUENCE</scope>
    <source>
        <strain evidence="5">Pi057C3</strain>
    </source>
</reference>
<dbReference type="Gene3D" id="1.25.40.20">
    <property type="entry name" value="Ankyrin repeat-containing domain"/>
    <property type="match status" value="3"/>
</dbReference>
<protein>
    <recommendedName>
        <fullName evidence="7">Ankyrin repeat domain-containing protein</fullName>
    </recommendedName>
</protein>
<dbReference type="PANTHER" id="PTHR24201">
    <property type="entry name" value="ANK_REP_REGION DOMAIN-CONTAINING PROTEIN"/>
    <property type="match status" value="1"/>
</dbReference>
<evidence type="ECO:0000256" key="2">
    <source>
        <dbReference type="ARBA" id="ARBA00023043"/>
    </source>
</evidence>
<proteinExistence type="predicted"/>